<organism evidence="2 3">
    <name type="scientific">Insulibacter thermoxylanivorax</name>
    <dbReference type="NCBI Taxonomy" id="2749268"/>
    <lineage>
        <taxon>Bacteria</taxon>
        <taxon>Bacillati</taxon>
        <taxon>Bacillota</taxon>
        <taxon>Bacilli</taxon>
        <taxon>Bacillales</taxon>
        <taxon>Paenibacillaceae</taxon>
        <taxon>Insulibacter</taxon>
    </lineage>
</organism>
<keyword evidence="1" id="KW-0812">Transmembrane</keyword>
<name>A0A916QED4_9BACL</name>
<protein>
    <submittedName>
        <fullName evidence="2">Uncharacterized protein</fullName>
    </submittedName>
</protein>
<keyword evidence="1" id="KW-0472">Membrane</keyword>
<dbReference type="EMBL" id="BMAQ01000005">
    <property type="protein sequence ID" value="GFR37533.1"/>
    <property type="molecule type" value="Genomic_DNA"/>
</dbReference>
<evidence type="ECO:0000256" key="1">
    <source>
        <dbReference type="SAM" id="Phobius"/>
    </source>
</evidence>
<keyword evidence="3" id="KW-1185">Reference proteome</keyword>
<dbReference type="Proteomes" id="UP000654993">
    <property type="component" value="Unassembled WGS sequence"/>
</dbReference>
<accession>A0A916QED4</accession>
<evidence type="ECO:0000313" key="3">
    <source>
        <dbReference type="Proteomes" id="UP000654993"/>
    </source>
</evidence>
<reference evidence="2" key="1">
    <citation type="submission" date="2020-08" db="EMBL/GenBank/DDBJ databases">
        <authorList>
            <person name="Uke A."/>
            <person name="Chhe C."/>
            <person name="Baramee S."/>
            <person name="Kosugi A."/>
        </authorList>
    </citation>
    <scope>NUCLEOTIDE SEQUENCE</scope>
    <source>
        <strain evidence="2">DA-C8</strain>
    </source>
</reference>
<dbReference type="AlphaFoldDB" id="A0A916QED4"/>
<sequence>MLQMVIPMSPWFEIALLLLIVMIIIWLAAGLSMYRRIAELLDARTHNEKRIYVHETGEEAVAYAESMEPNSGREKHLERAVDYMRRQFQERQLPFDYEQARAVIEKAALRRGIDAADIGRQPSSS</sequence>
<keyword evidence="1" id="KW-1133">Transmembrane helix</keyword>
<feature type="transmembrane region" description="Helical" evidence="1">
    <location>
        <begin position="12"/>
        <end position="34"/>
    </location>
</feature>
<gene>
    <name evidence="2" type="ORF">PRECH8_08290</name>
</gene>
<reference evidence="2" key="2">
    <citation type="journal article" date="2021" name="Data Brief">
        <title>Draft genome sequence data of the facultative, thermophilic, xylanolytic bacterium Paenibacillus sp. strain DA-C8.</title>
        <authorList>
            <person name="Chhe C."/>
            <person name="Uke A."/>
            <person name="Baramee S."/>
            <person name="Ungkulpasvich U."/>
            <person name="Tachaapaikoon C."/>
            <person name="Pason P."/>
            <person name="Waeonukul R."/>
            <person name="Ratanakhanokchai K."/>
            <person name="Kosugi A."/>
        </authorList>
    </citation>
    <scope>NUCLEOTIDE SEQUENCE</scope>
    <source>
        <strain evidence="2">DA-C8</strain>
    </source>
</reference>
<proteinExistence type="predicted"/>
<comment type="caution">
    <text evidence="2">The sequence shown here is derived from an EMBL/GenBank/DDBJ whole genome shotgun (WGS) entry which is preliminary data.</text>
</comment>
<evidence type="ECO:0000313" key="2">
    <source>
        <dbReference type="EMBL" id="GFR37533.1"/>
    </source>
</evidence>